<comment type="caution">
    <text evidence="2">The sequence shown here is derived from an EMBL/GenBank/DDBJ whole genome shotgun (WGS) entry which is preliminary data.</text>
</comment>
<evidence type="ECO:0000313" key="2">
    <source>
        <dbReference type="EMBL" id="GFX96101.1"/>
    </source>
</evidence>
<name>A0A8X6RIV2_TRICX</name>
<keyword evidence="3" id="KW-1185">Reference proteome</keyword>
<dbReference type="AlphaFoldDB" id="A0A8X6RIV2"/>
<dbReference type="EMBL" id="BMAU01021190">
    <property type="protein sequence ID" value="GFX96101.1"/>
    <property type="molecule type" value="Genomic_DNA"/>
</dbReference>
<proteinExistence type="predicted"/>
<evidence type="ECO:0000313" key="3">
    <source>
        <dbReference type="Proteomes" id="UP000887159"/>
    </source>
</evidence>
<organism evidence="2 3">
    <name type="scientific">Trichonephila clavipes</name>
    <name type="common">Golden silk orbweaver</name>
    <name type="synonym">Nephila clavipes</name>
    <dbReference type="NCBI Taxonomy" id="2585209"/>
    <lineage>
        <taxon>Eukaryota</taxon>
        <taxon>Metazoa</taxon>
        <taxon>Ecdysozoa</taxon>
        <taxon>Arthropoda</taxon>
        <taxon>Chelicerata</taxon>
        <taxon>Arachnida</taxon>
        <taxon>Araneae</taxon>
        <taxon>Araneomorphae</taxon>
        <taxon>Entelegynae</taxon>
        <taxon>Araneoidea</taxon>
        <taxon>Nephilidae</taxon>
        <taxon>Trichonephila</taxon>
    </lineage>
</organism>
<reference evidence="2" key="1">
    <citation type="submission" date="2020-08" db="EMBL/GenBank/DDBJ databases">
        <title>Multicomponent nature underlies the extraordinary mechanical properties of spider dragline silk.</title>
        <authorList>
            <person name="Kono N."/>
            <person name="Nakamura H."/>
            <person name="Mori M."/>
            <person name="Yoshida Y."/>
            <person name="Ohtoshi R."/>
            <person name="Malay A.D."/>
            <person name="Moran D.A.P."/>
            <person name="Tomita M."/>
            <person name="Numata K."/>
            <person name="Arakawa K."/>
        </authorList>
    </citation>
    <scope>NUCLEOTIDE SEQUENCE</scope>
</reference>
<feature type="region of interest" description="Disordered" evidence="1">
    <location>
        <begin position="21"/>
        <end position="50"/>
    </location>
</feature>
<dbReference type="Proteomes" id="UP000887159">
    <property type="component" value="Unassembled WGS sequence"/>
</dbReference>
<gene>
    <name evidence="2" type="ORF">TNCV_2289911</name>
</gene>
<evidence type="ECO:0000256" key="1">
    <source>
        <dbReference type="SAM" id="MobiDB-lite"/>
    </source>
</evidence>
<protein>
    <submittedName>
        <fullName evidence="2">Uncharacterized protein</fullName>
    </submittedName>
</protein>
<accession>A0A8X6RIV2</accession>
<sequence>MRARVYCAHPSTRDHWATDVHEQMSRSGGQFEARPSVFKSPSKLGTHLSTHCSRDERLSRPCPAREWNLDPEARYTTTRPLVLLLNILSTHIYILPT</sequence>